<sequence>MIKPSLRRLFLVQTPFLGLVLVVGIVHTLCLADTKRLETHYTHTSARKSLHTNTTVCLVGRTDRISWRMRLLRAFTFIRIVFAFQPRCTTPSGTVAVVVVVSLTFPFLFHTNRANETEKPNNKQQTKHTNTHTSILASVHLNRSLEGRK</sequence>
<dbReference type="EMBL" id="GGFL01008842">
    <property type="protein sequence ID" value="MBW73020.1"/>
    <property type="molecule type" value="Transcribed_RNA"/>
</dbReference>
<dbReference type="AlphaFoldDB" id="A0A2M4D617"/>
<proteinExistence type="predicted"/>
<evidence type="ECO:0000313" key="1">
    <source>
        <dbReference type="EMBL" id="MBW73020.1"/>
    </source>
</evidence>
<reference evidence="1" key="1">
    <citation type="submission" date="2018-01" db="EMBL/GenBank/DDBJ databases">
        <title>An insight into the sialome of Amazonian anophelines.</title>
        <authorList>
            <person name="Ribeiro J.M."/>
            <person name="Scarpassa V."/>
            <person name="Calvo E."/>
        </authorList>
    </citation>
    <scope>NUCLEOTIDE SEQUENCE</scope>
</reference>
<organism evidence="1">
    <name type="scientific">Anopheles darlingi</name>
    <name type="common">Mosquito</name>
    <dbReference type="NCBI Taxonomy" id="43151"/>
    <lineage>
        <taxon>Eukaryota</taxon>
        <taxon>Metazoa</taxon>
        <taxon>Ecdysozoa</taxon>
        <taxon>Arthropoda</taxon>
        <taxon>Hexapoda</taxon>
        <taxon>Insecta</taxon>
        <taxon>Pterygota</taxon>
        <taxon>Neoptera</taxon>
        <taxon>Endopterygota</taxon>
        <taxon>Diptera</taxon>
        <taxon>Nematocera</taxon>
        <taxon>Culicoidea</taxon>
        <taxon>Culicidae</taxon>
        <taxon>Anophelinae</taxon>
        <taxon>Anopheles</taxon>
    </lineage>
</organism>
<protein>
    <submittedName>
        <fullName evidence="1">Uncharacterized protein</fullName>
    </submittedName>
</protein>
<accession>A0A2M4D617</accession>
<name>A0A2M4D617_ANODA</name>